<evidence type="ECO:0000313" key="1">
    <source>
        <dbReference type="EMBL" id="GIY78155.1"/>
    </source>
</evidence>
<reference evidence="1 2" key="1">
    <citation type="submission" date="2021-06" db="EMBL/GenBank/DDBJ databases">
        <title>Caerostris extrusa draft genome.</title>
        <authorList>
            <person name="Kono N."/>
            <person name="Arakawa K."/>
        </authorList>
    </citation>
    <scope>NUCLEOTIDE SEQUENCE [LARGE SCALE GENOMIC DNA]</scope>
</reference>
<evidence type="ECO:0000313" key="2">
    <source>
        <dbReference type="Proteomes" id="UP001054945"/>
    </source>
</evidence>
<accession>A0AAV4W7Y6</accession>
<dbReference type="EMBL" id="BPLR01015720">
    <property type="protein sequence ID" value="GIY78155.1"/>
    <property type="molecule type" value="Genomic_DNA"/>
</dbReference>
<protein>
    <submittedName>
        <fullName evidence="1">Uncharacterized protein</fullName>
    </submittedName>
</protein>
<dbReference type="AlphaFoldDB" id="A0AAV4W7Y6"/>
<keyword evidence="2" id="KW-1185">Reference proteome</keyword>
<organism evidence="1 2">
    <name type="scientific">Caerostris extrusa</name>
    <name type="common">Bark spider</name>
    <name type="synonym">Caerostris bankana</name>
    <dbReference type="NCBI Taxonomy" id="172846"/>
    <lineage>
        <taxon>Eukaryota</taxon>
        <taxon>Metazoa</taxon>
        <taxon>Ecdysozoa</taxon>
        <taxon>Arthropoda</taxon>
        <taxon>Chelicerata</taxon>
        <taxon>Arachnida</taxon>
        <taxon>Araneae</taxon>
        <taxon>Araneomorphae</taxon>
        <taxon>Entelegynae</taxon>
        <taxon>Araneoidea</taxon>
        <taxon>Araneidae</taxon>
        <taxon>Caerostris</taxon>
    </lineage>
</organism>
<proteinExistence type="predicted"/>
<comment type="caution">
    <text evidence="1">The sequence shown here is derived from an EMBL/GenBank/DDBJ whole genome shotgun (WGS) entry which is preliminary data.</text>
</comment>
<name>A0AAV4W7Y6_CAEEX</name>
<dbReference type="Proteomes" id="UP001054945">
    <property type="component" value="Unassembled WGS sequence"/>
</dbReference>
<sequence>MGYPTARSSFCVEAVRYVRFSEPGPNYTVMESVFSPTKVEKTTVLFFLVNPSETDGINSTQVETTQPTLLLYSIKPSASHYGVSNRKLFPSRLWLCITCDSLNPTPNPTVMEKCFLSNQNGSKVNDSVDTRGV</sequence>
<gene>
    <name evidence="1" type="ORF">CEXT_616361</name>
</gene>